<proteinExistence type="inferred from homology"/>
<sequence>MASTSLTLGPHWETFIQAEIASGRYASASEVVRDALRVLETRQAKLAALRAHLAEGAAQAASDDYVDNFSMDELLRGLDDPSKSIPNNTSRQG</sequence>
<dbReference type="Gene3D" id="6.10.10.120">
    <property type="entry name" value="Antitoxin ParD1-like"/>
    <property type="match status" value="1"/>
</dbReference>
<evidence type="ECO:0000256" key="2">
    <source>
        <dbReference type="ARBA" id="ARBA00017940"/>
    </source>
</evidence>
<protein>
    <recommendedName>
        <fullName evidence="2">Antitoxin ParD</fullName>
    </recommendedName>
</protein>
<gene>
    <name evidence="5" type="ORF">LL252_03750</name>
</gene>
<dbReference type="RefSeq" id="WP_228233032.1">
    <property type="nucleotide sequence ID" value="NZ_ARXL01000085.1"/>
</dbReference>
<dbReference type="PANTHER" id="PTHR36582:SF2">
    <property type="entry name" value="ANTITOXIN PARD"/>
    <property type="match status" value="1"/>
</dbReference>
<name>A0A9Q3UME5_9GAMM</name>
<evidence type="ECO:0000256" key="4">
    <source>
        <dbReference type="ARBA" id="ARBA00037106"/>
    </source>
</evidence>
<dbReference type="PANTHER" id="PTHR36582">
    <property type="entry name" value="ANTITOXIN PARD"/>
    <property type="match status" value="1"/>
</dbReference>
<evidence type="ECO:0000256" key="1">
    <source>
        <dbReference type="ARBA" id="ARBA00008580"/>
    </source>
</evidence>
<accession>A0A9Q3UME5</accession>
<dbReference type="SUPFAM" id="SSF47598">
    <property type="entry name" value="Ribbon-helix-helix"/>
    <property type="match status" value="1"/>
</dbReference>
<dbReference type="CDD" id="cd22231">
    <property type="entry name" value="RHH_NikR_HicB-like"/>
    <property type="match status" value="1"/>
</dbReference>
<dbReference type="InterPro" id="IPR022789">
    <property type="entry name" value="ParD"/>
</dbReference>
<dbReference type="NCBIfam" id="TIGR02606">
    <property type="entry name" value="antidote_CC2985"/>
    <property type="match status" value="1"/>
</dbReference>
<dbReference type="Proteomes" id="UP001108027">
    <property type="component" value="Unassembled WGS sequence"/>
</dbReference>
<reference evidence="5" key="1">
    <citation type="submission" date="2021-10" db="EMBL/GenBank/DDBJ databases">
        <title>The diversity and Nitrogen Metabolism of Culturable Nitrate-Utilizing Bacteria Within the Oxygen Minimum Zone of the Changjiang (Yangtze River)Estuary.</title>
        <authorList>
            <person name="Zhang D."/>
            <person name="Zheng J."/>
            <person name="Liu S."/>
            <person name="He W."/>
        </authorList>
    </citation>
    <scope>NUCLEOTIDE SEQUENCE</scope>
    <source>
        <strain evidence="5">FXH-223</strain>
    </source>
</reference>
<dbReference type="EMBL" id="JAJGNA010000003">
    <property type="protein sequence ID" value="MCC4307678.1"/>
    <property type="molecule type" value="Genomic_DNA"/>
</dbReference>
<dbReference type="GO" id="GO:0006355">
    <property type="term" value="P:regulation of DNA-templated transcription"/>
    <property type="evidence" value="ECO:0007669"/>
    <property type="project" value="InterPro"/>
</dbReference>
<evidence type="ECO:0000313" key="6">
    <source>
        <dbReference type="Proteomes" id="UP001108027"/>
    </source>
</evidence>
<dbReference type="Pfam" id="PF03693">
    <property type="entry name" value="ParD_antitoxin"/>
    <property type="match status" value="1"/>
</dbReference>
<dbReference type="InterPro" id="IPR010985">
    <property type="entry name" value="Ribbon_hlx_hlx"/>
</dbReference>
<comment type="caution">
    <text evidence="5">The sequence shown here is derived from an EMBL/GenBank/DDBJ whole genome shotgun (WGS) entry which is preliminary data.</text>
</comment>
<comment type="function">
    <text evidence="4">Antitoxin component of a type II toxin-antitoxin (TA) system. Neutralizes the effect of toxin ParE.</text>
</comment>
<evidence type="ECO:0000313" key="5">
    <source>
        <dbReference type="EMBL" id="MCC4307678.1"/>
    </source>
</evidence>
<dbReference type="InterPro" id="IPR038296">
    <property type="entry name" value="ParD_sf"/>
</dbReference>
<comment type="similarity">
    <text evidence="1">Belongs to the ParD antitoxin family.</text>
</comment>
<organism evidence="5 6">
    <name type="scientific">Alloalcanivorax marinus</name>
    <dbReference type="NCBI Taxonomy" id="1177169"/>
    <lineage>
        <taxon>Bacteria</taxon>
        <taxon>Pseudomonadati</taxon>
        <taxon>Pseudomonadota</taxon>
        <taxon>Gammaproteobacteria</taxon>
        <taxon>Oceanospirillales</taxon>
        <taxon>Alcanivoracaceae</taxon>
        <taxon>Alloalcanivorax</taxon>
    </lineage>
</organism>
<keyword evidence="3" id="KW-1277">Toxin-antitoxin system</keyword>
<evidence type="ECO:0000256" key="3">
    <source>
        <dbReference type="ARBA" id="ARBA00022649"/>
    </source>
</evidence>
<dbReference type="AlphaFoldDB" id="A0A9Q3UME5"/>
<keyword evidence="6" id="KW-1185">Reference proteome</keyword>